<sequence length="933" mass="103951">MLNKIDLSGVWKLSLDEEQKGRPSAFEDTMELPGTTSHARKGKRSEEKLTGSLTDEYKFEGSAWFAREIEVTNELAERAVFLHLERTRMTTVWLNGEEIGSRDSLNAPHVYDLTGRLRPGTAELTIRVDNVGYPTKGGHMTSPDTQTNWNGITGAVELRVYGESRLEELRTYPNVGEKSVRITAGVEGAAAAKLRVSAESFNGEGFHAPEPAEFALNGSNVDVTYPLGEEARPWSEWSPELYRLKLELLDADGEAVDTTESVFGLREFRPAGDKFEINGQRTFLRGKHDGLIFPLTGYAPTSVDEWVRVLNISKSYGMNHYRFHTACPPEAAFAAADMLGIYMEPELPFWGTVTVPGDENHDQAEQDYLISEGYEILKAFGNHPSFVMFSLGNELWGSREKIDSILKGYKEFDDRPLYTQGSNNHQWVPELLEHDDFFCGVRFTRERRFRGSYAMCDAPQGHIQVDPPSTLTDYDEAIYPSQVQAGDGEEGGTKQIQIQYGTEMKTVEGDGGGDWVSPLPVLSHEIGQYATYPDFREIDKYTGSLKAENFKIFKQRLEEKGLGHLARAYFENSGKLAMENYKEELEAALRSRKLAGFQLLDLQDFSGQGTALVGALDAFMDSKGLITEEDWRSFCDNAVLLARFPSYNLVGGDTFRAAVELSWFRQEAPGALEVSWSLRSGSEKMGEGVIAAEVTANGDLFELGGIELALPNVDAMQKVELTLRLNGTDVYKNYDLWIYPANAAADFGGVQVFESLTDEAKALLAQGGKVLLMPNVSALENSIEGTYAADFWCFPMFRSISESMDRKIPVGTHGLLIRPEHPALSEFPSETHSTYAWWNVVMNSRSIILDGTPSEWEPIVQTIDNFERNHKLGLLFECRTGGGSLLVCAVDADAAGESPDGRQFLSSVLNYARSEKFAPTFEIALEQLERMIR</sequence>
<evidence type="ECO:0000256" key="2">
    <source>
        <dbReference type="ARBA" id="ARBA00022801"/>
    </source>
</evidence>
<dbReference type="Pfam" id="PF00703">
    <property type="entry name" value="Glyco_hydro_2"/>
    <property type="match status" value="1"/>
</dbReference>
<evidence type="ECO:0000256" key="3">
    <source>
        <dbReference type="ARBA" id="ARBA00023295"/>
    </source>
</evidence>
<feature type="domain" description="Glycoside hydrolase family 2 immunoglobulin-like beta-sandwich" evidence="5">
    <location>
        <begin position="165"/>
        <end position="266"/>
    </location>
</feature>
<accession>A0ABX0F2L9</accession>
<dbReference type="InterPro" id="IPR036156">
    <property type="entry name" value="Beta-gal/glucu_dom_sf"/>
</dbReference>
<dbReference type="Pfam" id="PF02836">
    <property type="entry name" value="Glyco_hydro_2_C"/>
    <property type="match status" value="1"/>
</dbReference>
<proteinExistence type="inferred from homology"/>
<dbReference type="SUPFAM" id="SSF49303">
    <property type="entry name" value="beta-Galactosidase/glucuronidase domain"/>
    <property type="match status" value="1"/>
</dbReference>
<name>A0ABX0F2L9_9BACL</name>
<dbReference type="InterPro" id="IPR017853">
    <property type="entry name" value="GH"/>
</dbReference>
<evidence type="ECO:0000256" key="4">
    <source>
        <dbReference type="SAM" id="MobiDB-lite"/>
    </source>
</evidence>
<evidence type="ECO:0000256" key="1">
    <source>
        <dbReference type="ARBA" id="ARBA00007401"/>
    </source>
</evidence>
<dbReference type="InterPro" id="IPR006103">
    <property type="entry name" value="Glyco_hydro_2_cat"/>
</dbReference>
<dbReference type="EMBL" id="JAAFGS010000001">
    <property type="protein sequence ID" value="NGZ74720.1"/>
    <property type="molecule type" value="Genomic_DNA"/>
</dbReference>
<protein>
    <submittedName>
        <fullName evidence="7">Beta-glucuronidase</fullName>
    </submittedName>
</protein>
<comment type="caution">
    <text evidence="7">The sequence shown here is derived from an EMBL/GenBank/DDBJ whole genome shotgun (WGS) entry which is preliminary data.</text>
</comment>
<keyword evidence="8" id="KW-1185">Reference proteome</keyword>
<comment type="similarity">
    <text evidence="1">Belongs to the glycosyl hydrolase 2 family.</text>
</comment>
<dbReference type="Proteomes" id="UP000800303">
    <property type="component" value="Unassembled WGS sequence"/>
</dbReference>
<dbReference type="InterPro" id="IPR008979">
    <property type="entry name" value="Galactose-bd-like_sf"/>
</dbReference>
<evidence type="ECO:0000259" key="5">
    <source>
        <dbReference type="Pfam" id="PF00703"/>
    </source>
</evidence>
<organism evidence="7 8">
    <name type="scientific">Saccharibacillus alkalitolerans</name>
    <dbReference type="NCBI Taxonomy" id="2705290"/>
    <lineage>
        <taxon>Bacteria</taxon>
        <taxon>Bacillati</taxon>
        <taxon>Bacillota</taxon>
        <taxon>Bacilli</taxon>
        <taxon>Bacillales</taxon>
        <taxon>Paenibacillaceae</taxon>
        <taxon>Saccharibacillus</taxon>
    </lineage>
</organism>
<feature type="domain" description="Glycoside hydrolase family 2 catalytic" evidence="6">
    <location>
        <begin position="273"/>
        <end position="421"/>
    </location>
</feature>
<dbReference type="SUPFAM" id="SSF49785">
    <property type="entry name" value="Galactose-binding domain-like"/>
    <property type="match status" value="1"/>
</dbReference>
<dbReference type="SUPFAM" id="SSF51445">
    <property type="entry name" value="(Trans)glycosidases"/>
    <property type="match status" value="1"/>
</dbReference>
<dbReference type="Gene3D" id="2.60.40.10">
    <property type="entry name" value="Immunoglobulins"/>
    <property type="match status" value="1"/>
</dbReference>
<dbReference type="PANTHER" id="PTHR42732:SF1">
    <property type="entry name" value="BETA-MANNOSIDASE"/>
    <property type="match status" value="1"/>
</dbReference>
<dbReference type="RefSeq" id="WP_166272960.1">
    <property type="nucleotide sequence ID" value="NZ_JAAFGS010000001.1"/>
</dbReference>
<evidence type="ECO:0000259" key="6">
    <source>
        <dbReference type="Pfam" id="PF02836"/>
    </source>
</evidence>
<reference evidence="7 8" key="1">
    <citation type="submission" date="2020-01" db="EMBL/GenBank/DDBJ databases">
        <title>Polyphasic characterisation and genomic insights into a novel alkali tolerant bacterium VR-M41.</title>
        <authorList>
            <person name="Vemuluri V.R."/>
        </authorList>
    </citation>
    <scope>NUCLEOTIDE SEQUENCE [LARGE SCALE GENOMIC DNA]</scope>
    <source>
        <strain evidence="7 8">VR-M41</strain>
    </source>
</reference>
<dbReference type="InterPro" id="IPR006102">
    <property type="entry name" value="Ig-like_GH2"/>
</dbReference>
<feature type="region of interest" description="Disordered" evidence="4">
    <location>
        <begin position="22"/>
        <end position="48"/>
    </location>
</feature>
<dbReference type="InterPro" id="IPR013783">
    <property type="entry name" value="Ig-like_fold"/>
</dbReference>
<evidence type="ECO:0000313" key="8">
    <source>
        <dbReference type="Proteomes" id="UP000800303"/>
    </source>
</evidence>
<dbReference type="Gene3D" id="2.60.120.260">
    <property type="entry name" value="Galactose-binding domain-like"/>
    <property type="match status" value="1"/>
</dbReference>
<keyword evidence="3" id="KW-0326">Glycosidase</keyword>
<evidence type="ECO:0000313" key="7">
    <source>
        <dbReference type="EMBL" id="NGZ74720.1"/>
    </source>
</evidence>
<dbReference type="PANTHER" id="PTHR42732">
    <property type="entry name" value="BETA-GALACTOSIDASE"/>
    <property type="match status" value="1"/>
</dbReference>
<gene>
    <name evidence="7" type="ORF">GYN08_05260</name>
</gene>
<dbReference type="InterPro" id="IPR051913">
    <property type="entry name" value="GH2_Domain-Containing"/>
</dbReference>
<dbReference type="Gene3D" id="3.20.20.80">
    <property type="entry name" value="Glycosidases"/>
    <property type="match status" value="1"/>
</dbReference>
<keyword evidence="2" id="KW-0378">Hydrolase</keyword>